<dbReference type="RefSeq" id="WP_102319393.1">
    <property type="nucleotide sequence ID" value="NZ_MCYQ01000046.1"/>
</dbReference>
<dbReference type="Gene3D" id="3.40.190.10">
    <property type="entry name" value="Periplasmic binding protein-like II"/>
    <property type="match status" value="2"/>
</dbReference>
<organism evidence="6 7">
    <name type="scientific">Enterovibrio norvegicus</name>
    <dbReference type="NCBI Taxonomy" id="188144"/>
    <lineage>
        <taxon>Bacteria</taxon>
        <taxon>Pseudomonadati</taxon>
        <taxon>Pseudomonadota</taxon>
        <taxon>Gammaproteobacteria</taxon>
        <taxon>Vibrionales</taxon>
        <taxon>Vibrionaceae</taxon>
        <taxon>Enterovibrio</taxon>
    </lineage>
</organism>
<keyword evidence="4" id="KW-0804">Transcription</keyword>
<dbReference type="Pfam" id="PF00126">
    <property type="entry name" value="HTH_1"/>
    <property type="match status" value="1"/>
</dbReference>
<dbReference type="PANTHER" id="PTHR30537:SF74">
    <property type="entry name" value="HTH-TYPE TRANSCRIPTIONAL REGULATOR TRPI"/>
    <property type="match status" value="1"/>
</dbReference>
<dbReference type="InterPro" id="IPR005119">
    <property type="entry name" value="LysR_subst-bd"/>
</dbReference>
<dbReference type="InterPro" id="IPR036390">
    <property type="entry name" value="WH_DNA-bd_sf"/>
</dbReference>
<dbReference type="GO" id="GO:0006351">
    <property type="term" value="P:DNA-templated transcription"/>
    <property type="evidence" value="ECO:0007669"/>
    <property type="project" value="TreeGrafter"/>
</dbReference>
<gene>
    <name evidence="6" type="ORF">BCT23_12560</name>
</gene>
<dbReference type="InterPro" id="IPR058163">
    <property type="entry name" value="LysR-type_TF_proteobact-type"/>
</dbReference>
<feature type="domain" description="HTH lysR-type" evidence="5">
    <location>
        <begin position="6"/>
        <end position="63"/>
    </location>
</feature>
<keyword evidence="3" id="KW-0238">DNA-binding</keyword>
<evidence type="ECO:0000313" key="7">
    <source>
        <dbReference type="Proteomes" id="UP000235387"/>
    </source>
</evidence>
<evidence type="ECO:0000256" key="1">
    <source>
        <dbReference type="ARBA" id="ARBA00009437"/>
    </source>
</evidence>
<keyword evidence="2" id="KW-0805">Transcription regulation</keyword>
<name>A0A2N7LDX2_9GAMM</name>
<protein>
    <submittedName>
        <fullName evidence="6">Transcriptional regulator</fullName>
    </submittedName>
</protein>
<proteinExistence type="inferred from homology"/>
<evidence type="ECO:0000256" key="3">
    <source>
        <dbReference type="ARBA" id="ARBA00023125"/>
    </source>
</evidence>
<dbReference type="Proteomes" id="UP000235387">
    <property type="component" value="Unassembled WGS sequence"/>
</dbReference>
<dbReference type="GO" id="GO:0043565">
    <property type="term" value="F:sequence-specific DNA binding"/>
    <property type="evidence" value="ECO:0007669"/>
    <property type="project" value="TreeGrafter"/>
</dbReference>
<evidence type="ECO:0000256" key="4">
    <source>
        <dbReference type="ARBA" id="ARBA00023163"/>
    </source>
</evidence>
<dbReference type="SUPFAM" id="SSF53850">
    <property type="entry name" value="Periplasmic binding protein-like II"/>
    <property type="match status" value="1"/>
</dbReference>
<comment type="caution">
    <text evidence="6">The sequence shown here is derived from an EMBL/GenBank/DDBJ whole genome shotgun (WGS) entry which is preliminary data.</text>
</comment>
<evidence type="ECO:0000256" key="2">
    <source>
        <dbReference type="ARBA" id="ARBA00023015"/>
    </source>
</evidence>
<reference evidence="7" key="1">
    <citation type="submission" date="2016-07" db="EMBL/GenBank/DDBJ databases">
        <title>Nontailed viruses are major unrecognized killers of bacteria in the ocean.</title>
        <authorList>
            <person name="Kauffman K."/>
            <person name="Hussain F."/>
            <person name="Yang J."/>
            <person name="Arevalo P."/>
            <person name="Brown J."/>
            <person name="Cutler M."/>
            <person name="Kelly L."/>
            <person name="Polz M.F."/>
        </authorList>
    </citation>
    <scope>NUCLEOTIDE SEQUENCE [LARGE SCALE GENOMIC DNA]</scope>
    <source>
        <strain evidence="7">10N.261.45.A10</strain>
    </source>
</reference>
<dbReference type="InterPro" id="IPR000847">
    <property type="entry name" value="LysR_HTH_N"/>
</dbReference>
<dbReference type="PANTHER" id="PTHR30537">
    <property type="entry name" value="HTH-TYPE TRANSCRIPTIONAL REGULATOR"/>
    <property type="match status" value="1"/>
</dbReference>
<comment type="similarity">
    <text evidence="1">Belongs to the LysR transcriptional regulatory family.</text>
</comment>
<dbReference type="Pfam" id="PF03466">
    <property type="entry name" value="LysR_substrate"/>
    <property type="match status" value="1"/>
</dbReference>
<dbReference type="STRING" id="1190603.A1OO_13380"/>
<evidence type="ECO:0000313" key="6">
    <source>
        <dbReference type="EMBL" id="PMN93577.1"/>
    </source>
</evidence>
<evidence type="ECO:0000259" key="5">
    <source>
        <dbReference type="PROSITE" id="PS50931"/>
    </source>
</evidence>
<dbReference type="InterPro" id="IPR036388">
    <property type="entry name" value="WH-like_DNA-bd_sf"/>
</dbReference>
<dbReference type="EMBL" id="MDAL01000012">
    <property type="protein sequence ID" value="PMN93577.1"/>
    <property type="molecule type" value="Genomic_DNA"/>
</dbReference>
<dbReference type="SUPFAM" id="SSF46785">
    <property type="entry name" value="Winged helix' DNA-binding domain"/>
    <property type="match status" value="1"/>
</dbReference>
<accession>A0A2N7LDX2</accession>
<dbReference type="GO" id="GO:0003700">
    <property type="term" value="F:DNA-binding transcription factor activity"/>
    <property type="evidence" value="ECO:0007669"/>
    <property type="project" value="InterPro"/>
</dbReference>
<dbReference type="AlphaFoldDB" id="A0A2N7LDX2"/>
<dbReference type="PROSITE" id="PS50931">
    <property type="entry name" value="HTH_LYSR"/>
    <property type="match status" value="1"/>
</dbReference>
<dbReference type="Gene3D" id="1.10.10.10">
    <property type="entry name" value="Winged helix-like DNA-binding domain superfamily/Winged helix DNA-binding domain"/>
    <property type="match status" value="1"/>
</dbReference>
<sequence>MYQDIPPMNALVSFDAVIKTGTVAAAAQMLSITPSAVSQRIKQLEAWFRAPLFYRHQGKLVLTDVGRQLADSSTSAFDQLLSVTHQLRSSAASSDITISALSSFAYLRLIEHLPDFYAAYPTFNVNIETDNTRADFRTHSLDLAVRYTYNPTQEGLRFDKIADETVFPCASPALIEQVGTRDLAALIEASSMIVDLSPQLVNVTPGWQQWLGEYEGNVSDSCRQLRFNEYQFAENTAVGGQGVILARSVLSQRAIARGDLVALSDKSLPSASSYYLVSRKDVPLKPPAREFSKWFLDVFSRG</sequence>